<dbReference type="KEGG" id="rva:Rvan_2333"/>
<dbReference type="Proteomes" id="UP000001399">
    <property type="component" value="Chromosome"/>
</dbReference>
<dbReference type="RefSeq" id="WP_013419939.1">
    <property type="nucleotide sequence ID" value="NC_014664.1"/>
</dbReference>
<name>E3I3Z4_RHOVT</name>
<keyword evidence="2" id="KW-1185">Reference proteome</keyword>
<accession>E3I3Z4</accession>
<dbReference type="GO" id="GO:0003677">
    <property type="term" value="F:DNA binding"/>
    <property type="evidence" value="ECO:0007669"/>
    <property type="project" value="InterPro"/>
</dbReference>
<protein>
    <submittedName>
        <fullName evidence="1">Uncharacterized protein</fullName>
    </submittedName>
</protein>
<dbReference type="SUPFAM" id="SSF46894">
    <property type="entry name" value="C-terminal effector domain of the bipartite response regulators"/>
    <property type="match status" value="1"/>
</dbReference>
<dbReference type="eggNOG" id="COG2197">
    <property type="taxonomic scope" value="Bacteria"/>
</dbReference>
<dbReference type="STRING" id="648757.Rvan_2333"/>
<organism evidence="1 2">
    <name type="scientific">Rhodomicrobium vannielii (strain ATCC 17100 / DSM 162 / LMG 4299 / NCIMB 10020 / ATH 3.1.1)</name>
    <dbReference type="NCBI Taxonomy" id="648757"/>
    <lineage>
        <taxon>Bacteria</taxon>
        <taxon>Pseudomonadati</taxon>
        <taxon>Pseudomonadota</taxon>
        <taxon>Alphaproteobacteria</taxon>
        <taxon>Hyphomicrobiales</taxon>
        <taxon>Hyphomicrobiaceae</taxon>
        <taxon>Rhodomicrobium</taxon>
    </lineage>
</organism>
<evidence type="ECO:0000313" key="1">
    <source>
        <dbReference type="EMBL" id="ADP71557.1"/>
    </source>
</evidence>
<evidence type="ECO:0000313" key="2">
    <source>
        <dbReference type="Proteomes" id="UP000001399"/>
    </source>
</evidence>
<dbReference type="OrthoDB" id="7959607at2"/>
<dbReference type="InterPro" id="IPR016032">
    <property type="entry name" value="Sig_transdc_resp-reg_C-effctor"/>
</dbReference>
<proteinExistence type="predicted"/>
<sequence length="342" mass="37233">MLQRDSAKRTTFDRRVRSIRADDAPLVAEFILQIAPVSDTFRQSLPGLLRRLISEEILGGIAVDYVHDTGVKAESAAFGISGFVHEAWAATYLASPSPHMSLTLLHDALNDRGAPPFLTLKDVAQANAGHGLILVPLFWLQRSYDRADPEAHALLSIAQQSLLRGHEGYLLSRVIKEVPAILSSAFAGGGFKELARFPAGTPLGFSPGASLAQDHIVYTVARSDFEGDWPGKAVGRLFAYTPPRCGFTYAEQQILLRAMNGVTDARIARDLGISLAAVNLRWRSIYGRVADYAPSVLLSEDSSNGSRGTEKRRLVISFVADHPEELRPYGGNGRRQGSTARL</sequence>
<dbReference type="GO" id="GO:0006355">
    <property type="term" value="P:regulation of DNA-templated transcription"/>
    <property type="evidence" value="ECO:0007669"/>
    <property type="project" value="InterPro"/>
</dbReference>
<gene>
    <name evidence="1" type="ordered locus">Rvan_2333</name>
</gene>
<dbReference type="AlphaFoldDB" id="E3I3Z4"/>
<dbReference type="EMBL" id="CP002292">
    <property type="protein sequence ID" value="ADP71557.1"/>
    <property type="molecule type" value="Genomic_DNA"/>
</dbReference>
<dbReference type="HOGENOM" id="CLU_841099_0_0_5"/>
<reference evidence="2" key="1">
    <citation type="journal article" date="2011" name="J. Bacteriol.">
        <title>Genome sequences of eight morphologically diverse alphaproteobacteria.</title>
        <authorList>
            <consortium name="US DOE Joint Genome Institute"/>
            <person name="Brown P.J."/>
            <person name="Kysela D.T."/>
            <person name="Buechlein A."/>
            <person name="Hemmerich C."/>
            <person name="Brun Y.V."/>
        </authorList>
    </citation>
    <scope>NUCLEOTIDE SEQUENCE [LARGE SCALE GENOMIC DNA]</scope>
    <source>
        <strain evidence="2">ATCC 17100 / ATH 3.1.1 / DSM 162 / LMG 4299</strain>
    </source>
</reference>